<dbReference type="CDD" id="cd02570">
    <property type="entry name" value="PseudoU_synth_EcTruA"/>
    <property type="match status" value="1"/>
</dbReference>
<dbReference type="Gene3D" id="3.30.70.660">
    <property type="entry name" value="Pseudouridine synthase I, catalytic domain, C-terminal subdomain"/>
    <property type="match status" value="1"/>
</dbReference>
<evidence type="ECO:0000256" key="1">
    <source>
        <dbReference type="ARBA" id="ARBA00009375"/>
    </source>
</evidence>
<comment type="similarity">
    <text evidence="1">Belongs to the tRNA pseudouridine synthase TruA family.</text>
</comment>
<dbReference type="Pfam" id="PF01416">
    <property type="entry name" value="PseudoU_synth_1"/>
    <property type="match status" value="2"/>
</dbReference>
<evidence type="ECO:0000313" key="5">
    <source>
        <dbReference type="EMBL" id="SVB30913.1"/>
    </source>
</evidence>
<protein>
    <recommendedName>
        <fullName evidence="4">Pseudouridine synthase I TruA alpha/beta domain-containing protein</fullName>
    </recommendedName>
</protein>
<proteinExistence type="inferred from homology"/>
<evidence type="ECO:0000256" key="3">
    <source>
        <dbReference type="ARBA" id="ARBA00023235"/>
    </source>
</evidence>
<reference evidence="5" key="1">
    <citation type="submission" date="2018-05" db="EMBL/GenBank/DDBJ databases">
        <authorList>
            <person name="Lanie J.A."/>
            <person name="Ng W.-L."/>
            <person name="Kazmierczak K.M."/>
            <person name="Andrzejewski T.M."/>
            <person name="Davidsen T.M."/>
            <person name="Wayne K.J."/>
            <person name="Tettelin H."/>
            <person name="Glass J.I."/>
            <person name="Rusch D."/>
            <person name="Podicherti R."/>
            <person name="Tsui H.-C.T."/>
            <person name="Winkler M.E."/>
        </authorList>
    </citation>
    <scope>NUCLEOTIDE SEQUENCE</scope>
</reference>
<feature type="domain" description="Pseudouridine synthase I TruA alpha/beta" evidence="4">
    <location>
        <begin position="143"/>
        <end position="204"/>
    </location>
</feature>
<dbReference type="InterPro" id="IPR020103">
    <property type="entry name" value="PsdUridine_synth_cat_dom_sf"/>
</dbReference>
<dbReference type="EMBL" id="UINC01036636">
    <property type="protein sequence ID" value="SVB30913.1"/>
    <property type="molecule type" value="Genomic_DNA"/>
</dbReference>
<dbReference type="InterPro" id="IPR020097">
    <property type="entry name" value="PsdUridine_synth_TruA_a/b_dom"/>
</dbReference>
<feature type="domain" description="Pseudouridine synthase I TruA alpha/beta" evidence="4">
    <location>
        <begin position="9"/>
        <end position="103"/>
    </location>
</feature>
<keyword evidence="2" id="KW-0819">tRNA processing</keyword>
<dbReference type="SUPFAM" id="SSF55120">
    <property type="entry name" value="Pseudouridine synthase"/>
    <property type="match status" value="1"/>
</dbReference>
<dbReference type="InterPro" id="IPR020095">
    <property type="entry name" value="PsdUridine_synth_TruA_C"/>
</dbReference>
<dbReference type="InterPro" id="IPR001406">
    <property type="entry name" value="PsdUridine_synth_TruA"/>
</dbReference>
<dbReference type="NCBIfam" id="TIGR00071">
    <property type="entry name" value="hisT_truA"/>
    <property type="match status" value="1"/>
</dbReference>
<dbReference type="GO" id="GO:0003723">
    <property type="term" value="F:RNA binding"/>
    <property type="evidence" value="ECO:0007669"/>
    <property type="project" value="InterPro"/>
</dbReference>
<evidence type="ECO:0000259" key="4">
    <source>
        <dbReference type="Pfam" id="PF01416"/>
    </source>
</evidence>
<evidence type="ECO:0000256" key="2">
    <source>
        <dbReference type="ARBA" id="ARBA00022694"/>
    </source>
</evidence>
<dbReference type="AlphaFoldDB" id="A0A382D012"/>
<dbReference type="PANTHER" id="PTHR11142">
    <property type="entry name" value="PSEUDOURIDYLATE SYNTHASE"/>
    <property type="match status" value="1"/>
</dbReference>
<feature type="non-terminal residue" evidence="5">
    <location>
        <position position="204"/>
    </location>
</feature>
<dbReference type="PANTHER" id="PTHR11142:SF0">
    <property type="entry name" value="TRNA PSEUDOURIDINE SYNTHASE-LIKE 1"/>
    <property type="match status" value="1"/>
</dbReference>
<dbReference type="Gene3D" id="3.30.70.580">
    <property type="entry name" value="Pseudouridine synthase I, catalytic domain, N-terminal subdomain"/>
    <property type="match status" value="1"/>
</dbReference>
<dbReference type="GO" id="GO:0031119">
    <property type="term" value="P:tRNA pseudouridine synthesis"/>
    <property type="evidence" value="ECO:0007669"/>
    <property type="project" value="TreeGrafter"/>
</dbReference>
<sequence>MRTLKLTLAYDGGDYVGWQRQLVGRSIQGELERAFEEIEGQRIAVHGAGRTDAGVHALAQVASIRLAHDIEVDSLVRALNAKLPVDVRVLSVEPVEDQFHARFSSRRKVYRYFIALGPMVSPFVRRYAWHVVEPLDTNAMKSAAVALLGQHDFAAFQAVGSDVETTVRTISEITIGTRQLPEIESTTPLISVDVIGDGFLRHMV</sequence>
<dbReference type="InterPro" id="IPR020094">
    <property type="entry name" value="TruA/RsuA/RluB/E/F_N"/>
</dbReference>
<dbReference type="FunFam" id="3.30.70.580:FF:000001">
    <property type="entry name" value="tRNA pseudouridine synthase A"/>
    <property type="match status" value="1"/>
</dbReference>
<keyword evidence="3" id="KW-0413">Isomerase</keyword>
<organism evidence="5">
    <name type="scientific">marine metagenome</name>
    <dbReference type="NCBI Taxonomy" id="408172"/>
    <lineage>
        <taxon>unclassified sequences</taxon>
        <taxon>metagenomes</taxon>
        <taxon>ecological metagenomes</taxon>
    </lineage>
</organism>
<name>A0A382D012_9ZZZZ</name>
<dbReference type="GO" id="GO:0009982">
    <property type="term" value="F:pseudouridine synthase activity"/>
    <property type="evidence" value="ECO:0007669"/>
    <property type="project" value="InterPro"/>
</dbReference>
<gene>
    <name evidence="5" type="ORF">METZ01_LOCUS183767</name>
</gene>
<accession>A0A382D012</accession>